<keyword evidence="1" id="KW-0472">Membrane</keyword>
<accession>K0K7P6</accession>
<keyword evidence="3" id="KW-1185">Reference proteome</keyword>
<keyword evidence="1" id="KW-1133">Transmembrane helix</keyword>
<dbReference type="OrthoDB" id="3694723at2"/>
<name>K0K7P6_SACES</name>
<sequence length="216" mass="24157">MRVLSPTRSRAPELERAREQARALRAARPDVRDKVVKSLLPTWLTKQYLSSLKRAGAVMVAAGLASYAANLDAPWYYHAVDVLLLVLGLATLWGVLIEIRTRRVEATRLREHGPDEYDTLEDAGVRVATRPWWRNLLGRLFDLAVLALPVLVAVRAWSAGDWLGGLAAIAAIGCVVAATVYYLLAAREVGRWRQDFLIQERLTLPPVREDWQVLLG</sequence>
<dbReference type="STRING" id="1179773.BN6_71660"/>
<evidence type="ECO:0000256" key="1">
    <source>
        <dbReference type="SAM" id="Phobius"/>
    </source>
</evidence>
<feature type="transmembrane region" description="Helical" evidence="1">
    <location>
        <begin position="75"/>
        <end position="96"/>
    </location>
</feature>
<gene>
    <name evidence="2" type="ordered locus">BN6_71660</name>
</gene>
<keyword evidence="1" id="KW-0812">Transmembrane</keyword>
<reference evidence="2 3" key="1">
    <citation type="journal article" date="2012" name="BMC Genomics">
        <title>Complete genome sequence of Saccharothrix espanaensis DSM 44229T and comparison to the other completely sequenced Pseudonocardiaceae.</title>
        <authorList>
            <person name="Strobel T."/>
            <person name="Al-Dilaimi A."/>
            <person name="Blom J."/>
            <person name="Gessner A."/>
            <person name="Kalinowski J."/>
            <person name="Luzhetska M."/>
            <person name="Puhler A."/>
            <person name="Szczepanowski R."/>
            <person name="Bechthold A."/>
            <person name="Ruckert C."/>
        </authorList>
    </citation>
    <scope>NUCLEOTIDE SEQUENCE [LARGE SCALE GENOMIC DNA]</scope>
    <source>
        <strain evidence="3">ATCC 51144 / DSM 44229 / JCM 9112 / NBRC 15066 / NRRL 15764</strain>
    </source>
</reference>
<dbReference type="EMBL" id="HE804045">
    <property type="protein sequence ID" value="CCH34401.1"/>
    <property type="molecule type" value="Genomic_DNA"/>
</dbReference>
<evidence type="ECO:0000313" key="3">
    <source>
        <dbReference type="Proteomes" id="UP000006281"/>
    </source>
</evidence>
<dbReference type="PATRIC" id="fig|1179773.3.peg.7242"/>
<evidence type="ECO:0000313" key="2">
    <source>
        <dbReference type="EMBL" id="CCH34401.1"/>
    </source>
</evidence>
<feature type="transmembrane region" description="Helical" evidence="1">
    <location>
        <begin position="136"/>
        <end position="157"/>
    </location>
</feature>
<feature type="transmembrane region" description="Helical" evidence="1">
    <location>
        <begin position="163"/>
        <end position="184"/>
    </location>
</feature>
<dbReference type="AlphaFoldDB" id="K0K7P6"/>
<dbReference type="RefSeq" id="WP_015104512.1">
    <property type="nucleotide sequence ID" value="NC_019673.1"/>
</dbReference>
<feature type="transmembrane region" description="Helical" evidence="1">
    <location>
        <begin position="52"/>
        <end position="69"/>
    </location>
</feature>
<dbReference type="HOGENOM" id="CLU_1276846_0_0_11"/>
<protein>
    <submittedName>
        <fullName evidence="2">Putative membrane protein</fullName>
    </submittedName>
</protein>
<dbReference type="KEGG" id="sesp:BN6_71660"/>
<dbReference type="BioCyc" id="SESP1179773:BN6_RS34580-MONOMER"/>
<dbReference type="Proteomes" id="UP000006281">
    <property type="component" value="Chromosome"/>
</dbReference>
<proteinExistence type="predicted"/>
<organism evidence="2 3">
    <name type="scientific">Saccharothrix espanaensis (strain ATCC 51144 / DSM 44229 / JCM 9112 / NBRC 15066 / NRRL 15764)</name>
    <dbReference type="NCBI Taxonomy" id="1179773"/>
    <lineage>
        <taxon>Bacteria</taxon>
        <taxon>Bacillati</taxon>
        <taxon>Actinomycetota</taxon>
        <taxon>Actinomycetes</taxon>
        <taxon>Pseudonocardiales</taxon>
        <taxon>Pseudonocardiaceae</taxon>
        <taxon>Saccharothrix</taxon>
    </lineage>
</organism>